<evidence type="ECO:0000256" key="2">
    <source>
        <dbReference type="ARBA" id="ARBA00022448"/>
    </source>
</evidence>
<evidence type="ECO:0000256" key="1">
    <source>
        <dbReference type="ARBA" id="ARBA00005417"/>
    </source>
</evidence>
<dbReference type="InterPro" id="IPR003439">
    <property type="entry name" value="ABC_transporter-like_ATP-bd"/>
</dbReference>
<dbReference type="PANTHER" id="PTHR43335">
    <property type="entry name" value="ABC TRANSPORTER, ATP-BINDING PROTEIN"/>
    <property type="match status" value="1"/>
</dbReference>
<dbReference type="GO" id="GO:0005524">
    <property type="term" value="F:ATP binding"/>
    <property type="evidence" value="ECO:0007669"/>
    <property type="project" value="UniProtKB-KW"/>
</dbReference>
<evidence type="ECO:0000256" key="4">
    <source>
        <dbReference type="ARBA" id="ARBA00022840"/>
    </source>
</evidence>
<dbReference type="SUPFAM" id="SSF52540">
    <property type="entry name" value="P-loop containing nucleoside triphosphate hydrolases"/>
    <property type="match status" value="1"/>
</dbReference>
<proteinExistence type="inferred from homology"/>
<dbReference type="AlphaFoldDB" id="A0A1B9Y0E3"/>
<evidence type="ECO:0000259" key="5">
    <source>
        <dbReference type="PROSITE" id="PS50893"/>
    </source>
</evidence>
<evidence type="ECO:0000313" key="7">
    <source>
        <dbReference type="Proteomes" id="UP000093186"/>
    </source>
</evidence>
<dbReference type="EMBL" id="MAKX01000001">
    <property type="protein sequence ID" value="OCK43252.1"/>
    <property type="molecule type" value="Genomic_DNA"/>
</dbReference>
<dbReference type="PANTHER" id="PTHR43335:SF4">
    <property type="entry name" value="ABC TRANSPORTER, ATP-BINDING PROTEIN"/>
    <property type="match status" value="1"/>
</dbReference>
<accession>A0A1B9Y0E3</accession>
<sequence>MSIQLTDISKTYGNQKVVKGISFEAKKSEIIGFLGPNGAGKSTTMKILTGFIRPTEGTVLVNGIDVIINPIDAQKSIGYLPEHNPLYLDMYVREYLQFQVSLHQVKKNKIETVIQQVGLSVEAHKKINQLSKGYRQRVGLAAAILHNPAVLILDEPTTGLDPNQLVEIRELIKELGKDKTVLLSTHIMQEVEAMCDRVIIINKGELVIDKPISELKTSNEQVLKVTFDYKLEEQFIKRLPNLTSYKNTIENNWTLTFETTKDMRPVIFDFAQENGLKILGLNAENKNLESLFRELTS</sequence>
<dbReference type="Gene3D" id="3.40.50.300">
    <property type="entry name" value="P-loop containing nucleotide triphosphate hydrolases"/>
    <property type="match status" value="1"/>
</dbReference>
<evidence type="ECO:0000256" key="3">
    <source>
        <dbReference type="ARBA" id="ARBA00022741"/>
    </source>
</evidence>
<dbReference type="SMART" id="SM00382">
    <property type="entry name" value="AAA"/>
    <property type="match status" value="1"/>
</dbReference>
<dbReference type="PROSITE" id="PS50893">
    <property type="entry name" value="ABC_TRANSPORTER_2"/>
    <property type="match status" value="1"/>
</dbReference>
<organism evidence="6 7">
    <name type="scientific">Tenacibaculum soleae</name>
    <dbReference type="NCBI Taxonomy" id="447689"/>
    <lineage>
        <taxon>Bacteria</taxon>
        <taxon>Pseudomonadati</taxon>
        <taxon>Bacteroidota</taxon>
        <taxon>Flavobacteriia</taxon>
        <taxon>Flavobacteriales</taxon>
        <taxon>Flavobacteriaceae</taxon>
        <taxon>Tenacibaculum</taxon>
    </lineage>
</organism>
<dbReference type="CDD" id="cd03230">
    <property type="entry name" value="ABC_DR_subfamily_A"/>
    <property type="match status" value="1"/>
</dbReference>
<reference evidence="6 7" key="1">
    <citation type="submission" date="2016-06" db="EMBL/GenBank/DDBJ databases">
        <title>Draft Genome Sequence of Tenacibaculum soleae UCD-KL19.</title>
        <authorList>
            <person name="Eisen J.A."/>
            <person name="Coil D.A."/>
            <person name="Lujan K.M."/>
        </authorList>
    </citation>
    <scope>NUCLEOTIDE SEQUENCE [LARGE SCALE GENOMIC DNA]</scope>
    <source>
        <strain evidence="6 7">UCD-KL19</strain>
    </source>
</reference>
<dbReference type="Pfam" id="PF00005">
    <property type="entry name" value="ABC_tran"/>
    <property type="match status" value="1"/>
</dbReference>
<dbReference type="GO" id="GO:0016887">
    <property type="term" value="F:ATP hydrolysis activity"/>
    <property type="evidence" value="ECO:0007669"/>
    <property type="project" value="InterPro"/>
</dbReference>
<protein>
    <submittedName>
        <fullName evidence="6">Gliding motility-associated ABC transporter ATP-binding subunit GldA</fullName>
    </submittedName>
</protein>
<keyword evidence="4 6" id="KW-0067">ATP-binding</keyword>
<dbReference type="InterPro" id="IPR003593">
    <property type="entry name" value="AAA+_ATPase"/>
</dbReference>
<comment type="similarity">
    <text evidence="1">Belongs to the ABC transporter superfamily.</text>
</comment>
<dbReference type="NCBIfam" id="TIGR03522">
    <property type="entry name" value="GldA_ABC_ATP"/>
    <property type="match status" value="1"/>
</dbReference>
<gene>
    <name evidence="6" type="ORF">BA195_00685</name>
</gene>
<dbReference type="InterPro" id="IPR019864">
    <property type="entry name" value="Motility-assoc_ABC_GldA"/>
</dbReference>
<dbReference type="InterPro" id="IPR027417">
    <property type="entry name" value="P-loop_NTPase"/>
</dbReference>
<keyword evidence="2" id="KW-0813">Transport</keyword>
<comment type="caution">
    <text evidence="6">The sequence shown here is derived from an EMBL/GenBank/DDBJ whole genome shotgun (WGS) entry which is preliminary data.</text>
</comment>
<dbReference type="OrthoDB" id="9801987at2"/>
<keyword evidence="3" id="KW-0547">Nucleotide-binding</keyword>
<evidence type="ECO:0000313" key="6">
    <source>
        <dbReference type="EMBL" id="OCK43252.1"/>
    </source>
</evidence>
<feature type="domain" description="ABC transporter" evidence="5">
    <location>
        <begin position="3"/>
        <end position="228"/>
    </location>
</feature>
<dbReference type="STRING" id="447689.BA195_00685"/>
<keyword evidence="7" id="KW-1185">Reference proteome</keyword>
<dbReference type="RefSeq" id="WP_068701413.1">
    <property type="nucleotide sequence ID" value="NZ_MAKX01000001.1"/>
</dbReference>
<name>A0A1B9Y0E3_9FLAO</name>
<dbReference type="Proteomes" id="UP000093186">
    <property type="component" value="Unassembled WGS sequence"/>
</dbReference>